<evidence type="ECO:0000313" key="2">
    <source>
        <dbReference type="EMBL" id="KAJ55651.1"/>
    </source>
</evidence>
<evidence type="ECO:0000256" key="1">
    <source>
        <dbReference type="SAM" id="SignalP"/>
    </source>
</evidence>
<dbReference type="STRING" id="1454373.ACMU_13245"/>
<proteinExistence type="predicted"/>
<keyword evidence="1" id="KW-0732">Signal</keyword>
<dbReference type="AlphaFoldDB" id="A0A037ZLC8"/>
<organism evidence="2 3">
    <name type="scientific">Actibacterium mucosum KCTC 23349</name>
    <dbReference type="NCBI Taxonomy" id="1454373"/>
    <lineage>
        <taxon>Bacteria</taxon>
        <taxon>Pseudomonadati</taxon>
        <taxon>Pseudomonadota</taxon>
        <taxon>Alphaproteobacteria</taxon>
        <taxon>Rhodobacterales</taxon>
        <taxon>Roseobacteraceae</taxon>
        <taxon>Actibacterium</taxon>
    </lineage>
</organism>
<gene>
    <name evidence="2" type="ORF">ACMU_13245</name>
</gene>
<sequence>MTRIMLIASVLALTSGLPAAADTAHSVRHDADTAKGETLSWTLSGKFNSNTDRAQAIFDLIEAQSD</sequence>
<name>A0A037ZLC8_9RHOB</name>
<evidence type="ECO:0000313" key="3">
    <source>
        <dbReference type="Proteomes" id="UP000026249"/>
    </source>
</evidence>
<keyword evidence="3" id="KW-1185">Reference proteome</keyword>
<feature type="signal peptide" evidence="1">
    <location>
        <begin position="1"/>
        <end position="20"/>
    </location>
</feature>
<accession>A0A037ZLC8</accession>
<comment type="caution">
    <text evidence="2">The sequence shown here is derived from an EMBL/GenBank/DDBJ whole genome shotgun (WGS) entry which is preliminary data.</text>
</comment>
<protein>
    <submittedName>
        <fullName evidence="2">Uncharacterized protein</fullName>
    </submittedName>
</protein>
<feature type="chain" id="PRO_5001559616" evidence="1">
    <location>
        <begin position="21"/>
        <end position="66"/>
    </location>
</feature>
<dbReference type="EMBL" id="JFKE01000004">
    <property type="protein sequence ID" value="KAJ55651.1"/>
    <property type="molecule type" value="Genomic_DNA"/>
</dbReference>
<dbReference type="RefSeq" id="WP_035259528.1">
    <property type="nucleotide sequence ID" value="NZ_JFKE01000004.1"/>
</dbReference>
<reference evidence="2 3" key="1">
    <citation type="submission" date="2014-03" db="EMBL/GenBank/DDBJ databases">
        <title>Draft Genome Sequence of Actibacterium mucosum KCTC 23349, a Marine Alphaproteobacterium with Complex Ionic Requirements Isolated from Mediterranean Seawater at Malvarrosa Beach, Valencia, Spain.</title>
        <authorList>
            <person name="Arahal D.R."/>
            <person name="Shao Z."/>
            <person name="Lai Q."/>
            <person name="Pujalte M.J."/>
        </authorList>
    </citation>
    <scope>NUCLEOTIDE SEQUENCE [LARGE SCALE GENOMIC DNA]</scope>
    <source>
        <strain evidence="2 3">KCTC 23349</strain>
    </source>
</reference>
<dbReference type="Proteomes" id="UP000026249">
    <property type="component" value="Unassembled WGS sequence"/>
</dbReference>